<comment type="subcellular location">
    <subcellularLocation>
        <location evidence="1">Cell membrane</location>
        <topology evidence="1">Multi-pass membrane protein</topology>
    </subcellularLocation>
</comment>
<organism evidence="7 8">
    <name type="scientific">[Clostridium] celerecrescens 18A</name>
    <dbReference type="NCBI Taxonomy" id="1286362"/>
    <lineage>
        <taxon>Bacteria</taxon>
        <taxon>Bacillati</taxon>
        <taxon>Bacillota</taxon>
        <taxon>Clostridia</taxon>
        <taxon>Lachnospirales</taxon>
        <taxon>Lachnospiraceae</taxon>
        <taxon>Lacrimispora</taxon>
    </lineage>
</organism>
<protein>
    <submittedName>
        <fullName evidence="7">Ribose transport system permease protein</fullName>
    </submittedName>
</protein>
<evidence type="ECO:0000256" key="2">
    <source>
        <dbReference type="ARBA" id="ARBA00022475"/>
    </source>
</evidence>
<feature type="transmembrane region" description="Helical" evidence="6">
    <location>
        <begin position="213"/>
        <end position="236"/>
    </location>
</feature>
<keyword evidence="3 6" id="KW-0812">Transmembrane</keyword>
<keyword evidence="2" id="KW-1003">Cell membrane</keyword>
<evidence type="ECO:0000256" key="1">
    <source>
        <dbReference type="ARBA" id="ARBA00004651"/>
    </source>
</evidence>
<keyword evidence="4 6" id="KW-1133">Transmembrane helix</keyword>
<name>A0A2M8Z2K0_9FIRM</name>
<evidence type="ECO:0000256" key="3">
    <source>
        <dbReference type="ARBA" id="ARBA00022692"/>
    </source>
</evidence>
<dbReference type="OrthoDB" id="9815820at2"/>
<dbReference type="GO" id="GO:0022857">
    <property type="term" value="F:transmembrane transporter activity"/>
    <property type="evidence" value="ECO:0007669"/>
    <property type="project" value="InterPro"/>
</dbReference>
<evidence type="ECO:0000313" key="7">
    <source>
        <dbReference type="EMBL" id="PJJ27676.1"/>
    </source>
</evidence>
<dbReference type="RefSeq" id="WP_100304283.1">
    <property type="nucleotide sequence ID" value="NZ_PGET01000001.1"/>
</dbReference>
<comment type="caution">
    <text evidence="7">The sequence shown here is derived from an EMBL/GenBank/DDBJ whole genome shotgun (WGS) entry which is preliminary data.</text>
</comment>
<dbReference type="AlphaFoldDB" id="A0A2M8Z2K0"/>
<dbReference type="PANTHER" id="PTHR32196:SF72">
    <property type="entry name" value="RIBOSE IMPORT PERMEASE PROTEIN RBSC"/>
    <property type="match status" value="1"/>
</dbReference>
<dbReference type="PANTHER" id="PTHR32196">
    <property type="entry name" value="ABC TRANSPORTER PERMEASE PROTEIN YPHD-RELATED-RELATED"/>
    <property type="match status" value="1"/>
</dbReference>
<evidence type="ECO:0000256" key="6">
    <source>
        <dbReference type="SAM" id="Phobius"/>
    </source>
</evidence>
<dbReference type="Proteomes" id="UP000231092">
    <property type="component" value="Unassembled WGS sequence"/>
</dbReference>
<accession>A0A2M8Z2K0</accession>
<reference evidence="7 8" key="1">
    <citation type="submission" date="2017-11" db="EMBL/GenBank/DDBJ databases">
        <title>Understudied soil microbes with underappreciated capabilities: Untangling the Clostridium saccharolyticum group.</title>
        <authorList>
            <person name="Leschine S."/>
        </authorList>
    </citation>
    <scope>NUCLEOTIDE SEQUENCE [LARGE SCALE GENOMIC DNA]</scope>
    <source>
        <strain evidence="7 8">18A</strain>
    </source>
</reference>
<gene>
    <name evidence="7" type="ORF">H171_1146</name>
</gene>
<dbReference type="Pfam" id="PF02653">
    <property type="entry name" value="BPD_transp_2"/>
    <property type="match status" value="1"/>
</dbReference>
<dbReference type="GO" id="GO:0005886">
    <property type="term" value="C:plasma membrane"/>
    <property type="evidence" value="ECO:0007669"/>
    <property type="project" value="UniProtKB-SubCell"/>
</dbReference>
<evidence type="ECO:0000256" key="5">
    <source>
        <dbReference type="ARBA" id="ARBA00023136"/>
    </source>
</evidence>
<dbReference type="EMBL" id="PGET01000001">
    <property type="protein sequence ID" value="PJJ27676.1"/>
    <property type="molecule type" value="Genomic_DNA"/>
</dbReference>
<feature type="transmembrane region" description="Helical" evidence="6">
    <location>
        <begin position="134"/>
        <end position="152"/>
    </location>
</feature>
<feature type="transmembrane region" description="Helical" evidence="6">
    <location>
        <begin position="164"/>
        <end position="192"/>
    </location>
</feature>
<keyword evidence="5 6" id="KW-0472">Membrane</keyword>
<evidence type="ECO:0000256" key="4">
    <source>
        <dbReference type="ARBA" id="ARBA00022989"/>
    </source>
</evidence>
<feature type="transmembrane region" description="Helical" evidence="6">
    <location>
        <begin position="12"/>
        <end position="31"/>
    </location>
</feature>
<evidence type="ECO:0000313" key="8">
    <source>
        <dbReference type="Proteomes" id="UP000231092"/>
    </source>
</evidence>
<feature type="transmembrane region" description="Helical" evidence="6">
    <location>
        <begin position="92"/>
        <end position="113"/>
    </location>
</feature>
<sequence length="319" mass="33992">MRKKTVWKEKMAEYWMIGLLLFLVAVFSYMLPVFATRGNLASFLRSMPILGIATLGVAMLMISGGIDLSCGAIMACAGTAAAYLAVRGMHPAACLALGILCGGACGLLNGFLITRFELKPFIVTVGSNYMIRGLTQMFTGGILISGLPGWFYHISNTHLLGNILYSNFLIFLILAVAVVLVMKCTIFGRYCYAVGSSKKASSLAGIQVKRHLLKVYFIEGAFAGIAGIILMSYLNVGASSEAMGLEAYAIAAVIIGGIRFEGGAGGIVRAVLGLLIIEVFKNGMNAAGLNTYGQQAVTGLMILAAIVMDYFRKKREETA</sequence>
<dbReference type="CDD" id="cd06579">
    <property type="entry name" value="TM_PBP1_transp_AraH_like"/>
    <property type="match status" value="1"/>
</dbReference>
<dbReference type="InterPro" id="IPR001851">
    <property type="entry name" value="ABC_transp_permease"/>
</dbReference>
<feature type="transmembrane region" description="Helical" evidence="6">
    <location>
        <begin position="43"/>
        <end position="61"/>
    </location>
</feature>
<proteinExistence type="predicted"/>
<feature type="transmembrane region" description="Helical" evidence="6">
    <location>
        <begin position="292"/>
        <end position="311"/>
    </location>
</feature>